<reference evidence="1 2" key="1">
    <citation type="journal article" date="2017" name="Nat. Commun.">
        <title>Genome assembly with in vitro proximity ligation data and whole-genome triplication in lettuce.</title>
        <authorList>
            <person name="Reyes-Chin-Wo S."/>
            <person name="Wang Z."/>
            <person name="Yang X."/>
            <person name="Kozik A."/>
            <person name="Arikit S."/>
            <person name="Song C."/>
            <person name="Xia L."/>
            <person name="Froenicke L."/>
            <person name="Lavelle D.O."/>
            <person name="Truco M.J."/>
            <person name="Xia R."/>
            <person name="Zhu S."/>
            <person name="Xu C."/>
            <person name="Xu H."/>
            <person name="Xu X."/>
            <person name="Cox K."/>
            <person name="Korf I."/>
            <person name="Meyers B.C."/>
            <person name="Michelmore R.W."/>
        </authorList>
    </citation>
    <scope>NUCLEOTIDE SEQUENCE [LARGE SCALE GENOMIC DNA]</scope>
    <source>
        <strain evidence="2">cv. Salinas</strain>
        <tissue evidence="1">Seedlings</tissue>
    </source>
</reference>
<organism evidence="1 2">
    <name type="scientific">Lactuca sativa</name>
    <name type="common">Garden lettuce</name>
    <dbReference type="NCBI Taxonomy" id="4236"/>
    <lineage>
        <taxon>Eukaryota</taxon>
        <taxon>Viridiplantae</taxon>
        <taxon>Streptophyta</taxon>
        <taxon>Embryophyta</taxon>
        <taxon>Tracheophyta</taxon>
        <taxon>Spermatophyta</taxon>
        <taxon>Magnoliopsida</taxon>
        <taxon>eudicotyledons</taxon>
        <taxon>Gunneridae</taxon>
        <taxon>Pentapetalae</taxon>
        <taxon>asterids</taxon>
        <taxon>campanulids</taxon>
        <taxon>Asterales</taxon>
        <taxon>Asteraceae</taxon>
        <taxon>Cichorioideae</taxon>
        <taxon>Cichorieae</taxon>
        <taxon>Lactucinae</taxon>
        <taxon>Lactuca</taxon>
    </lineage>
</organism>
<keyword evidence="2" id="KW-1185">Reference proteome</keyword>
<sequence>MPTIRRSYQDRSTPPFPPFLLSLIHSPAFKNPLRFTLRLLGKLYDVWLRCQFDSPSSSIKKKSTNLSPLISSMRHHCLKDQPLYPRIYKRYTKGNLIQNIHQTNMISQQVVVSVKFK</sequence>
<dbReference type="Proteomes" id="UP000235145">
    <property type="component" value="Unassembled WGS sequence"/>
</dbReference>
<accession>A0A9R1VEU3</accession>
<comment type="caution">
    <text evidence="1">The sequence shown here is derived from an EMBL/GenBank/DDBJ whole genome shotgun (WGS) entry which is preliminary data.</text>
</comment>
<dbReference type="AlphaFoldDB" id="A0A9R1VEU3"/>
<proteinExistence type="predicted"/>
<name>A0A9R1VEU3_LACSA</name>
<evidence type="ECO:0000313" key="2">
    <source>
        <dbReference type="Proteomes" id="UP000235145"/>
    </source>
</evidence>
<evidence type="ECO:0000313" key="1">
    <source>
        <dbReference type="EMBL" id="KAJ0203411.1"/>
    </source>
</evidence>
<dbReference type="EMBL" id="NBSK02000005">
    <property type="protein sequence ID" value="KAJ0203411.1"/>
    <property type="molecule type" value="Genomic_DNA"/>
</dbReference>
<protein>
    <submittedName>
        <fullName evidence="1">Uncharacterized protein</fullName>
    </submittedName>
</protein>
<gene>
    <name evidence="1" type="ORF">LSAT_V11C500296070</name>
</gene>